<evidence type="ECO:0000313" key="7">
    <source>
        <dbReference type="EMBL" id="KAF2740496.1"/>
    </source>
</evidence>
<evidence type="ECO:0000256" key="6">
    <source>
        <dbReference type="SAM" id="Phobius"/>
    </source>
</evidence>
<feature type="transmembrane region" description="Helical" evidence="6">
    <location>
        <begin position="331"/>
        <end position="350"/>
    </location>
</feature>
<evidence type="ECO:0000256" key="1">
    <source>
        <dbReference type="ARBA" id="ARBA00004141"/>
    </source>
</evidence>
<keyword evidence="2" id="KW-0813">Transport</keyword>
<evidence type="ECO:0000256" key="4">
    <source>
        <dbReference type="ARBA" id="ARBA00022989"/>
    </source>
</evidence>
<proteinExistence type="predicted"/>
<dbReference type="GO" id="GO:0016020">
    <property type="term" value="C:membrane"/>
    <property type="evidence" value="ECO:0007669"/>
    <property type="project" value="UniProtKB-SubCell"/>
</dbReference>
<evidence type="ECO:0000256" key="5">
    <source>
        <dbReference type="ARBA" id="ARBA00023136"/>
    </source>
</evidence>
<feature type="transmembrane region" description="Helical" evidence="6">
    <location>
        <begin position="79"/>
        <end position="99"/>
    </location>
</feature>
<feature type="transmembrane region" description="Helical" evidence="6">
    <location>
        <begin position="415"/>
        <end position="432"/>
    </location>
</feature>
<dbReference type="Pfam" id="PF13520">
    <property type="entry name" value="AA_permease_2"/>
    <property type="match status" value="1"/>
</dbReference>
<feature type="transmembrane region" description="Helical" evidence="6">
    <location>
        <begin position="199"/>
        <end position="219"/>
    </location>
</feature>
<evidence type="ECO:0000313" key="8">
    <source>
        <dbReference type="Proteomes" id="UP000799444"/>
    </source>
</evidence>
<feature type="transmembrane region" description="Helical" evidence="6">
    <location>
        <begin position="279"/>
        <end position="301"/>
    </location>
</feature>
<evidence type="ECO:0000256" key="3">
    <source>
        <dbReference type="ARBA" id="ARBA00022692"/>
    </source>
</evidence>
<dbReference type="Gene3D" id="1.20.1740.10">
    <property type="entry name" value="Amino acid/polyamine transporter I"/>
    <property type="match status" value="1"/>
</dbReference>
<organism evidence="7 8">
    <name type="scientific">Polyplosphaeria fusca</name>
    <dbReference type="NCBI Taxonomy" id="682080"/>
    <lineage>
        <taxon>Eukaryota</taxon>
        <taxon>Fungi</taxon>
        <taxon>Dikarya</taxon>
        <taxon>Ascomycota</taxon>
        <taxon>Pezizomycotina</taxon>
        <taxon>Dothideomycetes</taxon>
        <taxon>Pleosporomycetidae</taxon>
        <taxon>Pleosporales</taxon>
        <taxon>Tetraplosphaeriaceae</taxon>
        <taxon>Polyplosphaeria</taxon>
    </lineage>
</organism>
<dbReference type="EMBL" id="ML996100">
    <property type="protein sequence ID" value="KAF2740496.1"/>
    <property type="molecule type" value="Genomic_DNA"/>
</dbReference>
<dbReference type="OrthoDB" id="3257095at2759"/>
<feature type="transmembrane region" description="Helical" evidence="6">
    <location>
        <begin position="478"/>
        <end position="497"/>
    </location>
</feature>
<sequence>MDGHEKLPVKSTEVQENEQGGYVNIHDGPRTEGTQNVASRVRRLFSSAQIFFFALNFMSSWEALGTNIAVAFWNGGPRAVVWGFSIVIPGVLCQVASLAEMASVQPIAGAQYHWTYYYAPARYRRLITWFQGWITWFSWIAMLAGLANIVANITQNLIAVQYPSYVSERWHTVLIMYAVLIVEGLVNQFVFWLVPWIELLAGALHIILFITFVCVLSTMGERKSSDFVFFEKSNLSGWNDDFVSFNLGIVLVTWGFVGFDGAVHMSEEVRKARHAVPRAMFWTICMNSVLAFTMTLVYFFFIGNVDDVLSAAYGLVPICINATGSVRAGSAMVGLFLITVVSVSLGGVASTSRITWAWSRDGALPAYFSYISPRHRIPVRSVWLPIGIVMLICLLNLASTVALGVIIALSTFGLYNSYFIAISCAVYARATGRIENGGWSLGRWGWPINIAALIYTAWISIFLVFPNYLPITAELMNYALPINVLVWIFALVTWLIWARHHWPGLNKAVVDAVVADSDRKTKE</sequence>
<comment type="subcellular location">
    <subcellularLocation>
        <location evidence="1">Membrane</location>
        <topology evidence="1">Multi-pass membrane protein</topology>
    </subcellularLocation>
</comment>
<feature type="transmembrane region" description="Helical" evidence="6">
    <location>
        <begin position="444"/>
        <end position="466"/>
    </location>
</feature>
<feature type="transmembrane region" description="Helical" evidence="6">
    <location>
        <begin position="174"/>
        <end position="194"/>
    </location>
</feature>
<accession>A0A9P4RCF0</accession>
<dbReference type="PIRSF" id="PIRSF006060">
    <property type="entry name" value="AA_transporter"/>
    <property type="match status" value="1"/>
</dbReference>
<dbReference type="Proteomes" id="UP000799444">
    <property type="component" value="Unassembled WGS sequence"/>
</dbReference>
<keyword evidence="8" id="KW-1185">Reference proteome</keyword>
<comment type="caution">
    <text evidence="7">The sequence shown here is derived from an EMBL/GenBank/DDBJ whole genome shotgun (WGS) entry which is preliminary data.</text>
</comment>
<name>A0A9P4RCF0_9PLEO</name>
<dbReference type="GO" id="GO:0022857">
    <property type="term" value="F:transmembrane transporter activity"/>
    <property type="evidence" value="ECO:0007669"/>
    <property type="project" value="InterPro"/>
</dbReference>
<keyword evidence="5 6" id="KW-0472">Membrane</keyword>
<feature type="transmembrane region" description="Helical" evidence="6">
    <location>
        <begin position="242"/>
        <end position="259"/>
    </location>
</feature>
<keyword evidence="4 6" id="KW-1133">Transmembrane helix</keyword>
<feature type="transmembrane region" description="Helical" evidence="6">
    <location>
        <begin position="133"/>
        <end position="154"/>
    </location>
</feature>
<evidence type="ECO:0000256" key="2">
    <source>
        <dbReference type="ARBA" id="ARBA00022448"/>
    </source>
</evidence>
<feature type="transmembrane region" description="Helical" evidence="6">
    <location>
        <begin position="50"/>
        <end position="73"/>
    </location>
</feature>
<gene>
    <name evidence="7" type="ORF">EJ04DRAFT_531117</name>
</gene>
<feature type="transmembrane region" description="Helical" evidence="6">
    <location>
        <begin position="382"/>
        <end position="409"/>
    </location>
</feature>
<dbReference type="AlphaFoldDB" id="A0A9P4RCF0"/>
<dbReference type="InterPro" id="IPR002293">
    <property type="entry name" value="AA/rel_permease1"/>
</dbReference>
<keyword evidence="3 6" id="KW-0812">Transmembrane</keyword>
<dbReference type="PANTHER" id="PTHR45649:SF5">
    <property type="entry name" value="GABA TRANSPORTER (EUROFUNG)-RELATED"/>
    <property type="match status" value="1"/>
</dbReference>
<dbReference type="PANTHER" id="PTHR45649">
    <property type="entry name" value="AMINO-ACID PERMEASE BAT1"/>
    <property type="match status" value="1"/>
</dbReference>
<reference evidence="7" key="1">
    <citation type="journal article" date="2020" name="Stud. Mycol.">
        <title>101 Dothideomycetes genomes: a test case for predicting lifestyles and emergence of pathogens.</title>
        <authorList>
            <person name="Haridas S."/>
            <person name="Albert R."/>
            <person name="Binder M."/>
            <person name="Bloem J."/>
            <person name="Labutti K."/>
            <person name="Salamov A."/>
            <person name="Andreopoulos B."/>
            <person name="Baker S."/>
            <person name="Barry K."/>
            <person name="Bills G."/>
            <person name="Bluhm B."/>
            <person name="Cannon C."/>
            <person name="Castanera R."/>
            <person name="Culley D."/>
            <person name="Daum C."/>
            <person name="Ezra D."/>
            <person name="Gonzalez J."/>
            <person name="Henrissat B."/>
            <person name="Kuo A."/>
            <person name="Liang C."/>
            <person name="Lipzen A."/>
            <person name="Lutzoni F."/>
            <person name="Magnuson J."/>
            <person name="Mondo S."/>
            <person name="Nolan M."/>
            <person name="Ohm R."/>
            <person name="Pangilinan J."/>
            <person name="Park H.-J."/>
            <person name="Ramirez L."/>
            <person name="Alfaro M."/>
            <person name="Sun H."/>
            <person name="Tritt A."/>
            <person name="Yoshinaga Y."/>
            <person name="Zwiers L.-H."/>
            <person name="Turgeon B."/>
            <person name="Goodwin S."/>
            <person name="Spatafora J."/>
            <person name="Crous P."/>
            <person name="Grigoriev I."/>
        </authorList>
    </citation>
    <scope>NUCLEOTIDE SEQUENCE</scope>
    <source>
        <strain evidence="7">CBS 125425</strain>
    </source>
</reference>
<protein>
    <submittedName>
        <fullName evidence="7">Choline transport protein</fullName>
    </submittedName>
</protein>